<dbReference type="PANTHER" id="PTHR35259">
    <property type="entry name" value="BOMBESIN RECEPTOR-ACTIVATED PROTEIN C6ORF89"/>
    <property type="match status" value="1"/>
</dbReference>
<dbReference type="OrthoDB" id="10036464at2759"/>
<dbReference type="Proteomes" id="UP000749559">
    <property type="component" value="Unassembled WGS sequence"/>
</dbReference>
<gene>
    <name evidence="9" type="ORF">OFUS_LOCUS12289</name>
</gene>
<evidence type="ECO:0000256" key="1">
    <source>
        <dbReference type="ARBA" id="ARBA00004323"/>
    </source>
</evidence>
<evidence type="ECO:0000256" key="3">
    <source>
        <dbReference type="ARBA" id="ARBA00022490"/>
    </source>
</evidence>
<dbReference type="InterPro" id="IPR038757">
    <property type="entry name" value="BRAP"/>
</dbReference>
<keyword evidence="8" id="KW-0472">Membrane</keyword>
<dbReference type="GO" id="GO:0000139">
    <property type="term" value="C:Golgi membrane"/>
    <property type="evidence" value="ECO:0007669"/>
    <property type="project" value="UniProtKB-SubCell"/>
</dbReference>
<keyword evidence="5" id="KW-0735">Signal-anchor</keyword>
<keyword evidence="4" id="KW-0812">Transmembrane</keyword>
<comment type="caution">
    <text evidence="9">The sequence shown here is derived from an EMBL/GenBank/DDBJ whole genome shotgun (WGS) entry which is preliminary data.</text>
</comment>
<keyword evidence="3" id="KW-0963">Cytoplasm</keyword>
<keyword evidence="10" id="KW-1185">Reference proteome</keyword>
<reference evidence="9" key="1">
    <citation type="submission" date="2022-03" db="EMBL/GenBank/DDBJ databases">
        <authorList>
            <person name="Martin C."/>
        </authorList>
    </citation>
    <scope>NUCLEOTIDE SEQUENCE</scope>
</reference>
<proteinExistence type="predicted"/>
<dbReference type="AlphaFoldDB" id="A0A8J1XW69"/>
<name>A0A8J1XW69_OWEFU</name>
<evidence type="ECO:0000256" key="8">
    <source>
        <dbReference type="ARBA" id="ARBA00023136"/>
    </source>
</evidence>
<dbReference type="PANTHER" id="PTHR35259:SF1">
    <property type="entry name" value="BOMBESIN RECEPTOR-ACTIVATED PROTEIN C6ORF89"/>
    <property type="match status" value="1"/>
</dbReference>
<evidence type="ECO:0000256" key="6">
    <source>
        <dbReference type="ARBA" id="ARBA00022989"/>
    </source>
</evidence>
<evidence type="ECO:0000313" key="10">
    <source>
        <dbReference type="Proteomes" id="UP000749559"/>
    </source>
</evidence>
<dbReference type="EMBL" id="CAIIXF020000006">
    <property type="protein sequence ID" value="CAH1786376.1"/>
    <property type="molecule type" value="Genomic_DNA"/>
</dbReference>
<evidence type="ECO:0000256" key="2">
    <source>
        <dbReference type="ARBA" id="ARBA00004496"/>
    </source>
</evidence>
<keyword evidence="6" id="KW-1133">Transmembrane helix</keyword>
<keyword evidence="7" id="KW-0333">Golgi apparatus</keyword>
<sequence length="371" mass="43149">MEPGSDQMFSPHENLIKSLENILLNDEFNVLGKEYVLYCMQKEISFDKNGNESPESEKEDVNFSKFKNRQKSRSKLKTCIHYTSYGAFVAIISLICIVSMYGVEWMRNDMFDVSYFIQRYSRTTLLPLQGLLQEFYDTDCLIHNPYYSNYDDSFECDICTNLTRVEDYTGFINSSNFEEEMEENGQIFILKEQFPFRVEFEDLKKTFTDNQKMLTLDPHQFITNRKIKGLEHLFEECSSDSLENTHKDLNVAWITRKVKSAQIIRRIFTRPDFVPKHSEVGLQKNIFIDGPESGGYPLPVGDFACNWYVQAHGSRVLVFEPSRECMGSCVQMSVTVNERDIVYWMDSVYDARSEATSDSSSYSISFTSSFI</sequence>
<accession>A0A8J1XW69</accession>
<evidence type="ECO:0000256" key="4">
    <source>
        <dbReference type="ARBA" id="ARBA00022692"/>
    </source>
</evidence>
<comment type="subcellular location">
    <subcellularLocation>
        <location evidence="2">Cytoplasm</location>
    </subcellularLocation>
    <subcellularLocation>
        <location evidence="1">Golgi apparatus membrane</location>
        <topology evidence="1">Single-pass type II membrane protein</topology>
    </subcellularLocation>
</comment>
<organism evidence="9 10">
    <name type="scientific">Owenia fusiformis</name>
    <name type="common">Polychaete worm</name>
    <dbReference type="NCBI Taxonomy" id="6347"/>
    <lineage>
        <taxon>Eukaryota</taxon>
        <taxon>Metazoa</taxon>
        <taxon>Spiralia</taxon>
        <taxon>Lophotrochozoa</taxon>
        <taxon>Annelida</taxon>
        <taxon>Polychaeta</taxon>
        <taxon>Sedentaria</taxon>
        <taxon>Canalipalpata</taxon>
        <taxon>Sabellida</taxon>
        <taxon>Oweniida</taxon>
        <taxon>Oweniidae</taxon>
        <taxon>Owenia</taxon>
    </lineage>
</organism>
<protein>
    <submittedName>
        <fullName evidence="9">Uncharacterized protein</fullName>
    </submittedName>
</protein>
<evidence type="ECO:0000256" key="5">
    <source>
        <dbReference type="ARBA" id="ARBA00022968"/>
    </source>
</evidence>
<evidence type="ECO:0000256" key="7">
    <source>
        <dbReference type="ARBA" id="ARBA00023034"/>
    </source>
</evidence>
<evidence type="ECO:0000313" key="9">
    <source>
        <dbReference type="EMBL" id="CAH1786376.1"/>
    </source>
</evidence>